<evidence type="ECO:0000313" key="1">
    <source>
        <dbReference type="EMBL" id="MEM5426755.1"/>
    </source>
</evidence>
<sequence>MKFRGQYTINSSIHPLLSELLASEPSAKKRSAAIAWFAEFGCTLHKLARDGQVDTTGAALTTHLVRSRVGPPQVPAAEELTAQLLDNAVSGFSFSSTDLQDAQ</sequence>
<reference evidence="1 2" key="1">
    <citation type="submission" date="2024-01" db="EMBL/GenBank/DDBJ databases">
        <title>The diversity of rhizobia nodulating Mimosa spp. in eleven states of Brazil covering several biomes is determined by host plant, location, and edaphic factors.</title>
        <authorList>
            <person name="Rouws L."/>
            <person name="Barauna A."/>
            <person name="Beukes C."/>
            <person name="De Faria S.M."/>
            <person name="Gross E."/>
            <person name="Dos Reis Junior F.B."/>
            <person name="Simon M."/>
            <person name="Maluk M."/>
            <person name="Odee D.W."/>
            <person name="Kenicer G."/>
            <person name="Young J.P.W."/>
            <person name="Reis V.M."/>
            <person name="Zilli J."/>
            <person name="James E.K."/>
        </authorList>
    </citation>
    <scope>NUCLEOTIDE SEQUENCE [LARGE SCALE GENOMIC DNA]</scope>
    <source>
        <strain evidence="1 2">JPY167</strain>
    </source>
</reference>
<gene>
    <name evidence="1" type="ORF">VSR73_38135</name>
</gene>
<keyword evidence="2" id="KW-1185">Reference proteome</keyword>
<organism evidence="1 2">
    <name type="scientific">Paraburkholderia ferrariae</name>
    <dbReference type="NCBI Taxonomy" id="386056"/>
    <lineage>
        <taxon>Bacteria</taxon>
        <taxon>Pseudomonadati</taxon>
        <taxon>Pseudomonadota</taxon>
        <taxon>Betaproteobacteria</taxon>
        <taxon>Burkholderiales</taxon>
        <taxon>Burkholderiaceae</taxon>
        <taxon>Paraburkholderia</taxon>
    </lineage>
</organism>
<dbReference type="EMBL" id="JAYMRV010000022">
    <property type="protein sequence ID" value="MEM5426755.1"/>
    <property type="molecule type" value="Genomic_DNA"/>
</dbReference>
<accession>A0ABU9S3C1</accession>
<evidence type="ECO:0000313" key="2">
    <source>
        <dbReference type="Proteomes" id="UP001489897"/>
    </source>
</evidence>
<protein>
    <submittedName>
        <fullName evidence="1">Uncharacterized protein</fullName>
    </submittedName>
</protein>
<dbReference type="Proteomes" id="UP001489897">
    <property type="component" value="Unassembled WGS sequence"/>
</dbReference>
<proteinExistence type="predicted"/>
<name>A0ABU9S3C1_9BURK</name>
<comment type="caution">
    <text evidence="1">The sequence shown here is derived from an EMBL/GenBank/DDBJ whole genome shotgun (WGS) entry which is preliminary data.</text>
</comment>
<dbReference type="RefSeq" id="WP_342950317.1">
    <property type="nucleotide sequence ID" value="NZ_JAYMRV010000022.1"/>
</dbReference>